<dbReference type="InterPro" id="IPR050492">
    <property type="entry name" value="Bact_metal-bind_prot9"/>
</dbReference>
<evidence type="ECO:0000256" key="6">
    <source>
        <dbReference type="RuleBase" id="RU003512"/>
    </source>
</evidence>
<gene>
    <name evidence="7" type="ORF">WSI_02385</name>
</gene>
<dbReference type="InterPro" id="IPR006129">
    <property type="entry name" value="AdhesinB"/>
</dbReference>
<dbReference type="RefSeq" id="WP_015452444.1">
    <property type="nucleotide sequence ID" value="NC_020549.1"/>
</dbReference>
<dbReference type="PANTHER" id="PTHR42953">
    <property type="entry name" value="HIGH-AFFINITY ZINC UPTAKE SYSTEM PROTEIN ZNUA-RELATED"/>
    <property type="match status" value="1"/>
</dbReference>
<evidence type="ECO:0000256" key="2">
    <source>
        <dbReference type="ARBA" id="ARBA00015915"/>
    </source>
</evidence>
<evidence type="ECO:0000313" key="7">
    <source>
        <dbReference type="EMBL" id="AGH16847.1"/>
    </source>
</evidence>
<dbReference type="Proteomes" id="UP000011820">
    <property type="component" value="Chromosome"/>
</dbReference>
<dbReference type="PRINTS" id="PR00690">
    <property type="entry name" value="ADHESNFAMILY"/>
</dbReference>
<dbReference type="PANTHER" id="PTHR42953:SF3">
    <property type="entry name" value="HIGH-AFFINITY ZINC UPTAKE SYSTEM PROTEIN ZNUA"/>
    <property type="match status" value="1"/>
</dbReference>
<accession>A0ABM5NF08</accession>
<dbReference type="EMBL" id="CP004005">
    <property type="protein sequence ID" value="AGH16847.1"/>
    <property type="molecule type" value="Genomic_DNA"/>
</dbReference>
<evidence type="ECO:0000313" key="8">
    <source>
        <dbReference type="Proteomes" id="UP000011820"/>
    </source>
</evidence>
<keyword evidence="8" id="KW-1185">Reference proteome</keyword>
<dbReference type="GeneID" id="93076851"/>
<evidence type="ECO:0000256" key="5">
    <source>
        <dbReference type="ARBA" id="ARBA00022906"/>
    </source>
</evidence>
<keyword evidence="3 6" id="KW-0813">Transport</keyword>
<dbReference type="PRINTS" id="PR00691">
    <property type="entry name" value="ADHESINB"/>
</dbReference>
<comment type="similarity">
    <text evidence="1 6">Belongs to the bacterial solute-binding protein 9 family.</text>
</comment>
<keyword evidence="5" id="KW-0406">Ion transport</keyword>
<dbReference type="InterPro" id="IPR006127">
    <property type="entry name" value="ZnuA-like"/>
</dbReference>
<dbReference type="Gene3D" id="3.40.50.1980">
    <property type="entry name" value="Nitrogenase molybdenum iron protein domain"/>
    <property type="match status" value="2"/>
</dbReference>
<sequence>MKNFLIILIFLFFILSSVARAGSLQVVVSIKPIHSIVSCIMQGIGTPALLVKGASSPHEYSLRISEAMMLENADIIFWLGAEMESFLVKPLHSLNKQSNVVTLSHSPDLHRILLRDNHSHFHDSEADDLHLWLNPLNVQYIAHVIAMELIKKDPRNKIIYEKNEEEFKNQLSQLDKELHSILQPVEKKKIIVFHEAYRYFASHYNLSIVTFPMSHSVFMGAASLRNIRSKIISDKISCLFYGPEFDSKIIRSITNDTGVMSAILDPEGMLIAEGPELYFQLMRSMSNSIAKNCS</sequence>
<protein>
    <recommendedName>
        <fullName evidence="2">High-affinity zinc uptake system protein ZnuA</fullName>
    </recommendedName>
</protein>
<evidence type="ECO:0000256" key="3">
    <source>
        <dbReference type="ARBA" id="ARBA00022448"/>
    </source>
</evidence>
<reference evidence="7 8" key="1">
    <citation type="journal article" date="2013" name="Genome Announc.">
        <title>Complete Genome Sequence of a Chinese Strain of 'Candidatus Liberibacter asiaticus'.</title>
        <authorList>
            <person name="Lin H."/>
            <person name="Han C.S."/>
            <person name="Liu B."/>
            <person name="Lou B."/>
            <person name="Bai X."/>
            <person name="Deng C."/>
            <person name="Civerolo E.L."/>
            <person name="Gupta G."/>
        </authorList>
    </citation>
    <scope>NUCLEOTIDE SEQUENCE [LARGE SCALE GENOMIC DNA]</scope>
    <source>
        <strain evidence="8">gxpsy</strain>
    </source>
</reference>
<keyword evidence="4" id="KW-0732">Signal</keyword>
<organism evidence="7 8">
    <name type="scientific">Candidatus Liberibacter asiaticus str. gxpsy</name>
    <dbReference type="NCBI Taxonomy" id="1174529"/>
    <lineage>
        <taxon>Bacteria</taxon>
        <taxon>Pseudomonadati</taxon>
        <taxon>Pseudomonadota</taxon>
        <taxon>Alphaproteobacteria</taxon>
        <taxon>Hyphomicrobiales</taxon>
        <taxon>Rhizobiaceae</taxon>
        <taxon>Liberibacter</taxon>
    </lineage>
</organism>
<name>A0ABM5NF08_LIBAS</name>
<keyword evidence="5" id="KW-0862">Zinc</keyword>
<keyword evidence="5" id="KW-0864">Zinc transport</keyword>
<dbReference type="SUPFAM" id="SSF53807">
    <property type="entry name" value="Helical backbone' metal receptor"/>
    <property type="match status" value="1"/>
</dbReference>
<evidence type="ECO:0000256" key="4">
    <source>
        <dbReference type="ARBA" id="ARBA00022729"/>
    </source>
</evidence>
<evidence type="ECO:0000256" key="1">
    <source>
        <dbReference type="ARBA" id="ARBA00011028"/>
    </source>
</evidence>
<proteinExistence type="inferred from homology"/>
<dbReference type="InterPro" id="IPR006128">
    <property type="entry name" value="Lipoprotein_PsaA-like"/>
</dbReference>
<dbReference type="Pfam" id="PF01297">
    <property type="entry name" value="ZnuA"/>
    <property type="match status" value="1"/>
</dbReference>